<organism evidence="2">
    <name type="scientific">Cacopsylla melanoneura</name>
    <dbReference type="NCBI Taxonomy" id="428564"/>
    <lineage>
        <taxon>Eukaryota</taxon>
        <taxon>Metazoa</taxon>
        <taxon>Ecdysozoa</taxon>
        <taxon>Arthropoda</taxon>
        <taxon>Hexapoda</taxon>
        <taxon>Insecta</taxon>
        <taxon>Pterygota</taxon>
        <taxon>Neoptera</taxon>
        <taxon>Paraneoptera</taxon>
        <taxon>Hemiptera</taxon>
        <taxon>Sternorrhyncha</taxon>
        <taxon>Psylloidea</taxon>
        <taxon>Psyllidae</taxon>
        <taxon>Psyllinae</taxon>
        <taxon>Cacopsylla</taxon>
    </lineage>
</organism>
<keyword evidence="1" id="KW-1133">Transmembrane helix</keyword>
<name>A0A8D8V5D9_9HEMI</name>
<dbReference type="EMBL" id="HBUF01353266">
    <property type="protein sequence ID" value="CAG6715544.1"/>
    <property type="molecule type" value="Transcribed_RNA"/>
</dbReference>
<keyword evidence="1" id="KW-0472">Membrane</keyword>
<evidence type="ECO:0000256" key="1">
    <source>
        <dbReference type="SAM" id="Phobius"/>
    </source>
</evidence>
<protein>
    <submittedName>
        <fullName evidence="2">Uncharacterized protein</fullName>
    </submittedName>
</protein>
<dbReference type="EMBL" id="HBUF01353264">
    <property type="protein sequence ID" value="CAG6715538.1"/>
    <property type="molecule type" value="Transcribed_RNA"/>
</dbReference>
<reference evidence="2" key="1">
    <citation type="submission" date="2021-05" db="EMBL/GenBank/DDBJ databases">
        <authorList>
            <person name="Alioto T."/>
            <person name="Alioto T."/>
            <person name="Gomez Garrido J."/>
        </authorList>
    </citation>
    <scope>NUCLEOTIDE SEQUENCE</scope>
</reference>
<accession>A0A8D8V5D9</accession>
<dbReference type="EMBL" id="HBUF01353265">
    <property type="protein sequence ID" value="CAG6715541.1"/>
    <property type="molecule type" value="Transcribed_RNA"/>
</dbReference>
<evidence type="ECO:0000313" key="2">
    <source>
        <dbReference type="EMBL" id="CAG6715541.1"/>
    </source>
</evidence>
<sequence>MQTQSAVIFFESVFLISYFFGKSSVFFGHMVSLNLRNLTRFYFRRVVSFNLNLDHCFHCHCLQFLLIQVSCRVIIILPGCRCNACWMLCLIGWWRRLYIVVFRSILLNAASTWLRYFRYISQGLWRI</sequence>
<keyword evidence="1" id="KW-0812">Transmembrane</keyword>
<proteinExistence type="predicted"/>
<dbReference type="AlphaFoldDB" id="A0A8D8V5D9"/>
<feature type="transmembrane region" description="Helical" evidence="1">
    <location>
        <begin position="12"/>
        <end position="35"/>
    </location>
</feature>